<evidence type="ECO:0000256" key="1">
    <source>
        <dbReference type="ARBA" id="ARBA00004611"/>
    </source>
</evidence>
<dbReference type="PROSITE" id="PS51336">
    <property type="entry name" value="DM10"/>
    <property type="match status" value="1"/>
</dbReference>
<keyword evidence="4" id="KW-0969">Cilium</keyword>
<dbReference type="PANTHER" id="PTHR12086:SF11">
    <property type="entry name" value="EF-HAND DOMAIN-CONTAINING FAMILY MEMBER C2"/>
    <property type="match status" value="1"/>
</dbReference>
<feature type="domain" description="DM10" evidence="7">
    <location>
        <begin position="75"/>
        <end position="175"/>
    </location>
</feature>
<accession>G5C574</accession>
<reference evidence="8 9" key="1">
    <citation type="journal article" date="2011" name="Nature">
        <title>Genome sequencing reveals insights into physiology and longevity of the naked mole rat.</title>
        <authorList>
            <person name="Kim E.B."/>
            <person name="Fang X."/>
            <person name="Fushan A.A."/>
            <person name="Huang Z."/>
            <person name="Lobanov A.V."/>
            <person name="Han L."/>
            <person name="Marino S.M."/>
            <person name="Sun X."/>
            <person name="Turanov A.A."/>
            <person name="Yang P."/>
            <person name="Yim S.H."/>
            <person name="Zhao X."/>
            <person name="Kasaikina M.V."/>
            <person name="Stoletzki N."/>
            <person name="Peng C."/>
            <person name="Polak P."/>
            <person name="Xiong Z."/>
            <person name="Kiezun A."/>
            <person name="Zhu Y."/>
            <person name="Chen Y."/>
            <person name="Kryukov G.V."/>
            <person name="Zhang Q."/>
            <person name="Peshkin L."/>
            <person name="Yang L."/>
            <person name="Bronson R.T."/>
            <person name="Buffenstein R."/>
            <person name="Wang B."/>
            <person name="Han C."/>
            <person name="Li Q."/>
            <person name="Chen L."/>
            <person name="Zhao W."/>
            <person name="Sunyaev S.R."/>
            <person name="Park T.J."/>
            <person name="Zhang G."/>
            <person name="Wang J."/>
            <person name="Gladyshev V.N."/>
        </authorList>
    </citation>
    <scope>NUCLEOTIDE SEQUENCE [LARGE SCALE GENOMIC DNA]</scope>
</reference>
<keyword evidence="5" id="KW-0206">Cytoskeleton</keyword>
<evidence type="ECO:0000256" key="2">
    <source>
        <dbReference type="ARBA" id="ARBA00022490"/>
    </source>
</evidence>
<keyword evidence="4" id="KW-0282">Flagellum</keyword>
<dbReference type="InterPro" id="IPR040193">
    <property type="entry name" value="EFHC1/EFHC2/EFHB"/>
</dbReference>
<dbReference type="SMART" id="SM00676">
    <property type="entry name" value="DM10"/>
    <property type="match status" value="1"/>
</dbReference>
<dbReference type="Pfam" id="PF06565">
    <property type="entry name" value="DM10_dom"/>
    <property type="match status" value="1"/>
</dbReference>
<dbReference type="Gene3D" id="2.30.29.170">
    <property type="match status" value="1"/>
</dbReference>
<dbReference type="STRING" id="10181.G5C574"/>
<dbReference type="InterPro" id="IPR006602">
    <property type="entry name" value="DM10_dom"/>
</dbReference>
<keyword evidence="2" id="KW-0963">Cytoplasm</keyword>
<sequence length="175" mass="20595">MVLPLLPGYSFNRNAGKEKFHKSQHWGFCNNVRMLASEEKPGIGGEPLIGQKVKTKYMIYPKGEGTDGPSWVAFDRQVLCFDVYLEDKVHDKSQEIYRIRFYKIYFYPEDDTIEVYEPQVKNSALTQGTFIQHHRISLPPPNDDQFYTVYDFSINTDIIFYGWTFKIYDCDKFTK</sequence>
<dbReference type="AlphaFoldDB" id="G5C574"/>
<comment type="subcellular location">
    <subcellularLocation>
        <location evidence="1">Cytoplasm</location>
        <location evidence="1">Cytoskeleton</location>
        <location evidence="1">Flagellum axoneme</location>
    </subcellularLocation>
</comment>
<dbReference type="PANTHER" id="PTHR12086">
    <property type="entry name" value="EF-HAND DOMAIN C-TERMINAL CONTAINING PROTEIN"/>
    <property type="match status" value="1"/>
</dbReference>
<evidence type="ECO:0000256" key="6">
    <source>
        <dbReference type="ARBA" id="ARBA00023273"/>
    </source>
</evidence>
<dbReference type="EMBL" id="JH173408">
    <property type="protein sequence ID" value="EHB16685.1"/>
    <property type="molecule type" value="Genomic_DNA"/>
</dbReference>
<evidence type="ECO:0000256" key="3">
    <source>
        <dbReference type="ARBA" id="ARBA00022737"/>
    </source>
</evidence>
<dbReference type="GO" id="GO:0005879">
    <property type="term" value="C:axonemal microtubule"/>
    <property type="evidence" value="ECO:0007669"/>
    <property type="project" value="UniProtKB-ARBA"/>
</dbReference>
<dbReference type="InParanoid" id="G5C574"/>
<gene>
    <name evidence="8" type="ORF">GW7_05579</name>
</gene>
<evidence type="ECO:0000259" key="7">
    <source>
        <dbReference type="PROSITE" id="PS51336"/>
    </source>
</evidence>
<name>G5C574_HETGA</name>
<keyword evidence="3" id="KW-0677">Repeat</keyword>
<evidence type="ECO:0000313" key="8">
    <source>
        <dbReference type="EMBL" id="EHB16685.1"/>
    </source>
</evidence>
<protein>
    <submittedName>
        <fullName evidence="8">EF-hand domain-containing family member C2</fullName>
    </submittedName>
</protein>
<proteinExistence type="predicted"/>
<dbReference type="Proteomes" id="UP000006813">
    <property type="component" value="Unassembled WGS sequence"/>
</dbReference>
<evidence type="ECO:0000256" key="4">
    <source>
        <dbReference type="ARBA" id="ARBA00022846"/>
    </source>
</evidence>
<keyword evidence="6" id="KW-0966">Cell projection</keyword>
<organism evidence="8 9">
    <name type="scientific">Heterocephalus glaber</name>
    <name type="common">Naked mole rat</name>
    <dbReference type="NCBI Taxonomy" id="10181"/>
    <lineage>
        <taxon>Eukaryota</taxon>
        <taxon>Metazoa</taxon>
        <taxon>Chordata</taxon>
        <taxon>Craniata</taxon>
        <taxon>Vertebrata</taxon>
        <taxon>Euteleostomi</taxon>
        <taxon>Mammalia</taxon>
        <taxon>Eutheria</taxon>
        <taxon>Euarchontoglires</taxon>
        <taxon>Glires</taxon>
        <taxon>Rodentia</taxon>
        <taxon>Hystricomorpha</taxon>
        <taxon>Bathyergidae</taxon>
        <taxon>Heterocephalus</taxon>
    </lineage>
</organism>
<evidence type="ECO:0000313" key="9">
    <source>
        <dbReference type="Proteomes" id="UP000006813"/>
    </source>
</evidence>
<dbReference type="GO" id="GO:0010975">
    <property type="term" value="P:regulation of neuron projection development"/>
    <property type="evidence" value="ECO:0007669"/>
    <property type="project" value="TreeGrafter"/>
</dbReference>
<dbReference type="FunFam" id="2.30.29.170:FF:000004">
    <property type="entry name" value="EF-hand domain containing 2"/>
    <property type="match status" value="1"/>
</dbReference>
<evidence type="ECO:0000256" key="5">
    <source>
        <dbReference type="ARBA" id="ARBA00023212"/>
    </source>
</evidence>